<dbReference type="Proteomes" id="UP000663393">
    <property type="component" value="Segment"/>
</dbReference>
<accession>A0A873WFJ8</accession>
<evidence type="ECO:0000313" key="1">
    <source>
        <dbReference type="EMBL" id="QPB11260.1"/>
    </source>
</evidence>
<protein>
    <submittedName>
        <fullName evidence="1">Uncharacterized protein</fullName>
    </submittedName>
</protein>
<evidence type="ECO:0000313" key="2">
    <source>
        <dbReference type="Proteomes" id="UP000663393"/>
    </source>
</evidence>
<dbReference type="EMBL" id="MW145136">
    <property type="protein sequence ID" value="QPB11260.1"/>
    <property type="molecule type" value="Genomic_DNA"/>
</dbReference>
<sequence length="110" mass="12521">MPSTSTTLTAWPRCKSSVTWELTNYGREWLVKHYPAAVIQPAPIVKPQPKDQYILWCPTSNKAPTVTYPTLDKAKEVQKIMADRYPGQVFHICEVGKGLKVEKLTKYVEV</sequence>
<name>A0A873WFJ8_9CAUD</name>
<keyword evidence="2" id="KW-1185">Reference proteome</keyword>
<reference evidence="1" key="1">
    <citation type="submission" date="2020-10" db="EMBL/GenBank/DDBJ databases">
        <authorList>
            <person name="Yerushalmy O."/>
            <person name="Gronovich N."/>
            <person name="Alkalay-Oren S."/>
            <person name="Coppenhagen-Glazer S."/>
            <person name="Hazan R."/>
        </authorList>
    </citation>
    <scope>NUCLEOTIDE SEQUENCE</scope>
</reference>
<proteinExistence type="predicted"/>
<organism evidence="1 2">
    <name type="scientific">Providencia phage PSTNGR1</name>
    <dbReference type="NCBI Taxonomy" id="2783542"/>
    <lineage>
        <taxon>Viruses</taxon>
        <taxon>Duplodnaviria</taxon>
        <taxon>Heunggongvirae</taxon>
        <taxon>Uroviricota</taxon>
        <taxon>Caudoviricetes</taxon>
        <taxon>Autographivirales</taxon>
        <taxon>Autonotataviridae</taxon>
        <taxon>Jeruvirus</taxon>
        <taxon>Jeruvirus PSTNGR1</taxon>
    </lineage>
</organism>